<proteinExistence type="predicted"/>
<dbReference type="AlphaFoldDB" id="A0A8K0DMM6"/>
<gene>
    <name evidence="2" type="ORF">ILUMI_00263</name>
</gene>
<protein>
    <submittedName>
        <fullName evidence="2">Uncharacterized protein</fullName>
    </submittedName>
</protein>
<evidence type="ECO:0000313" key="3">
    <source>
        <dbReference type="Proteomes" id="UP000801492"/>
    </source>
</evidence>
<accession>A0A8K0DMM6</accession>
<dbReference type="EMBL" id="VTPC01000406">
    <property type="protein sequence ID" value="KAF2905913.1"/>
    <property type="molecule type" value="Genomic_DNA"/>
</dbReference>
<feature type="compositionally biased region" description="Basic residues" evidence="1">
    <location>
        <begin position="12"/>
        <end position="22"/>
    </location>
</feature>
<organism evidence="2 3">
    <name type="scientific">Ignelater luminosus</name>
    <name type="common">Cucubano</name>
    <name type="synonym">Pyrophorus luminosus</name>
    <dbReference type="NCBI Taxonomy" id="2038154"/>
    <lineage>
        <taxon>Eukaryota</taxon>
        <taxon>Metazoa</taxon>
        <taxon>Ecdysozoa</taxon>
        <taxon>Arthropoda</taxon>
        <taxon>Hexapoda</taxon>
        <taxon>Insecta</taxon>
        <taxon>Pterygota</taxon>
        <taxon>Neoptera</taxon>
        <taxon>Endopterygota</taxon>
        <taxon>Coleoptera</taxon>
        <taxon>Polyphaga</taxon>
        <taxon>Elateriformia</taxon>
        <taxon>Elateroidea</taxon>
        <taxon>Elateridae</taxon>
        <taxon>Agrypninae</taxon>
        <taxon>Pyrophorini</taxon>
        <taxon>Ignelater</taxon>
    </lineage>
</organism>
<dbReference type="Proteomes" id="UP000801492">
    <property type="component" value="Unassembled WGS sequence"/>
</dbReference>
<feature type="region of interest" description="Disordered" evidence="1">
    <location>
        <begin position="1"/>
        <end position="23"/>
    </location>
</feature>
<sequence>MKCPRQDDRRNNSKQRRIKHLRGQQLRDERITELLKMCLQKVCELQADLQRNEEQENDPEAAGYAACAIETIRFLSAEGVSPDHPMVKGLTRRLLGEMDD</sequence>
<name>A0A8K0DMM6_IGNLU</name>
<reference evidence="2" key="1">
    <citation type="submission" date="2019-08" db="EMBL/GenBank/DDBJ databases">
        <title>The genome of the North American firefly Photinus pyralis.</title>
        <authorList>
            <consortium name="Photinus pyralis genome working group"/>
            <person name="Fallon T.R."/>
            <person name="Sander Lower S.E."/>
            <person name="Weng J.-K."/>
        </authorList>
    </citation>
    <scope>NUCLEOTIDE SEQUENCE</scope>
    <source>
        <strain evidence="2">TRF0915ILg1</strain>
        <tissue evidence="2">Whole body</tissue>
    </source>
</reference>
<keyword evidence="3" id="KW-1185">Reference proteome</keyword>
<evidence type="ECO:0000256" key="1">
    <source>
        <dbReference type="SAM" id="MobiDB-lite"/>
    </source>
</evidence>
<evidence type="ECO:0000313" key="2">
    <source>
        <dbReference type="EMBL" id="KAF2905913.1"/>
    </source>
</evidence>
<feature type="compositionally biased region" description="Basic and acidic residues" evidence="1">
    <location>
        <begin position="1"/>
        <end position="11"/>
    </location>
</feature>
<comment type="caution">
    <text evidence="2">The sequence shown here is derived from an EMBL/GenBank/DDBJ whole genome shotgun (WGS) entry which is preliminary data.</text>
</comment>
<dbReference type="OrthoDB" id="6720387at2759"/>